<keyword evidence="2" id="KW-1185">Reference proteome</keyword>
<proteinExistence type="predicted"/>
<reference evidence="1 2" key="1">
    <citation type="journal article" date="2019" name="Genome Biol. Evol.">
        <title>Insights into the evolution of the New World diploid cottons (Gossypium, subgenus Houzingenia) based on genome sequencing.</title>
        <authorList>
            <person name="Grover C.E."/>
            <person name="Arick M.A. 2nd"/>
            <person name="Thrash A."/>
            <person name="Conover J.L."/>
            <person name="Sanders W.S."/>
            <person name="Peterson D.G."/>
            <person name="Frelichowski J.E."/>
            <person name="Scheffler J.A."/>
            <person name="Scheffler B.E."/>
            <person name="Wendel J.F."/>
        </authorList>
    </citation>
    <scope>NUCLEOTIDE SEQUENCE [LARGE SCALE GENOMIC DNA]</scope>
    <source>
        <strain evidence="1">5</strain>
        <tissue evidence="1">Leaf</tissue>
    </source>
</reference>
<dbReference type="Proteomes" id="UP000593579">
    <property type="component" value="Unassembled WGS sequence"/>
</dbReference>
<protein>
    <recommendedName>
        <fullName evidence="3">Reverse transcriptase zinc-binding domain-containing protein</fullName>
    </recommendedName>
</protein>
<evidence type="ECO:0008006" key="3">
    <source>
        <dbReference type="Google" id="ProtNLM"/>
    </source>
</evidence>
<dbReference type="OrthoDB" id="999899at2759"/>
<organism evidence="1 2">
    <name type="scientific">Gossypium gossypioides</name>
    <name type="common">Mexican cotton</name>
    <name type="synonym">Selera gossypioides</name>
    <dbReference type="NCBI Taxonomy" id="34282"/>
    <lineage>
        <taxon>Eukaryota</taxon>
        <taxon>Viridiplantae</taxon>
        <taxon>Streptophyta</taxon>
        <taxon>Embryophyta</taxon>
        <taxon>Tracheophyta</taxon>
        <taxon>Spermatophyta</taxon>
        <taxon>Magnoliopsida</taxon>
        <taxon>eudicotyledons</taxon>
        <taxon>Gunneridae</taxon>
        <taxon>Pentapetalae</taxon>
        <taxon>rosids</taxon>
        <taxon>malvids</taxon>
        <taxon>Malvales</taxon>
        <taxon>Malvaceae</taxon>
        <taxon>Malvoideae</taxon>
        <taxon>Gossypium</taxon>
    </lineage>
</organism>
<accession>A0A7J9BQY3</accession>
<evidence type="ECO:0000313" key="1">
    <source>
        <dbReference type="EMBL" id="MBA0738567.1"/>
    </source>
</evidence>
<name>A0A7J9BQY3_GOSGO</name>
<gene>
    <name evidence="1" type="ORF">Gogos_011904</name>
</gene>
<comment type="caution">
    <text evidence="1">The sequence shown here is derived from an EMBL/GenBank/DDBJ whole genome shotgun (WGS) entry which is preliminary data.</text>
</comment>
<dbReference type="EMBL" id="JABEZY010000005">
    <property type="protein sequence ID" value="MBA0738567.1"/>
    <property type="molecule type" value="Genomic_DNA"/>
</dbReference>
<sequence length="359" mass="41542">MSRRRFCRRRRNLILHQWICGYEREEKALNLEGDLKLELDMKGDALEIQGQSDMEHNSEECAIVGGDGKKIPRRDCGNCSKGNVPGSLVRKLWLSPTSDILEKLNRPQQGLVRWATSVKYNRVTWVVSYKVNSCISNDDVNIVLDLIDVLSREWKTELINNTLSREDAARNLRIPLAKEAMTMCWYGKESPQECSLCEVPVNYSKKVMCPRCEGAVKNTNHILCECPITRAVWERLKLAWILTTPNMNSWEWLTWVFKKSTSMQCRLFCCFLWAIWTDRNKGFHEGKRSTGTDIAEWVTRYVKELDSIEDKGLTKVCVNVDWCPPNGLDIKSISTRPLMVLQGRLHPYSQQRPMHVSKQ</sequence>
<dbReference type="AlphaFoldDB" id="A0A7J9BQY3"/>
<evidence type="ECO:0000313" key="2">
    <source>
        <dbReference type="Proteomes" id="UP000593579"/>
    </source>
</evidence>